<gene>
    <name evidence="14" type="ORF">KQX54_019590</name>
</gene>
<dbReference type="SUPFAM" id="SSF57667">
    <property type="entry name" value="beta-beta-alpha zinc fingers"/>
    <property type="match status" value="3"/>
</dbReference>
<dbReference type="Pfam" id="PF00651">
    <property type="entry name" value="BTB"/>
    <property type="match status" value="1"/>
</dbReference>
<dbReference type="InterPro" id="IPR050717">
    <property type="entry name" value="C2H2-ZF_Transcription_Reg"/>
</dbReference>
<dbReference type="PROSITE" id="PS50157">
    <property type="entry name" value="ZINC_FINGER_C2H2_2"/>
    <property type="match status" value="5"/>
</dbReference>
<evidence type="ECO:0000256" key="11">
    <source>
        <dbReference type="PROSITE-ProRule" id="PRU00042"/>
    </source>
</evidence>
<dbReference type="GO" id="GO:0008270">
    <property type="term" value="F:zinc ion binding"/>
    <property type="evidence" value="ECO:0007669"/>
    <property type="project" value="UniProtKB-KW"/>
</dbReference>
<evidence type="ECO:0000256" key="4">
    <source>
        <dbReference type="ARBA" id="ARBA00022737"/>
    </source>
</evidence>
<evidence type="ECO:0000256" key="5">
    <source>
        <dbReference type="ARBA" id="ARBA00022771"/>
    </source>
</evidence>
<keyword evidence="8" id="KW-0238">DNA-binding</keyword>
<dbReference type="InterPro" id="IPR013087">
    <property type="entry name" value="Znf_C2H2_type"/>
</dbReference>
<evidence type="ECO:0000259" key="12">
    <source>
        <dbReference type="PROSITE" id="PS50097"/>
    </source>
</evidence>
<comment type="subcellular location">
    <subcellularLocation>
        <location evidence="2">Nucleus</location>
    </subcellularLocation>
</comment>
<dbReference type="InterPro" id="IPR011333">
    <property type="entry name" value="SKP1/BTB/POZ_sf"/>
</dbReference>
<dbReference type="SMART" id="SM00225">
    <property type="entry name" value="BTB"/>
    <property type="match status" value="1"/>
</dbReference>
<reference evidence="14 15" key="1">
    <citation type="journal article" date="2021" name="J. Hered.">
        <title>A chromosome-level genome assembly of the parasitoid wasp, Cotesia glomerata (Hymenoptera: Braconidae).</title>
        <authorList>
            <person name="Pinto B.J."/>
            <person name="Weis J.J."/>
            <person name="Gamble T."/>
            <person name="Ode P.J."/>
            <person name="Paul R."/>
            <person name="Zaspel J.M."/>
        </authorList>
    </citation>
    <scope>NUCLEOTIDE SEQUENCE [LARGE SCALE GENOMIC DNA]</scope>
    <source>
        <strain evidence="14">CgM1</strain>
    </source>
</reference>
<evidence type="ECO:0000313" key="14">
    <source>
        <dbReference type="EMBL" id="KAH0561801.1"/>
    </source>
</evidence>
<keyword evidence="15" id="KW-1185">Reference proteome</keyword>
<feature type="domain" description="C2H2-type" evidence="13">
    <location>
        <begin position="289"/>
        <end position="316"/>
    </location>
</feature>
<dbReference type="PROSITE" id="PS00028">
    <property type="entry name" value="ZINC_FINGER_C2H2_1"/>
    <property type="match status" value="6"/>
</dbReference>
<evidence type="ECO:0000256" key="3">
    <source>
        <dbReference type="ARBA" id="ARBA00022723"/>
    </source>
</evidence>
<evidence type="ECO:0000256" key="1">
    <source>
        <dbReference type="ARBA" id="ARBA00003767"/>
    </source>
</evidence>
<keyword evidence="6" id="KW-0862">Zinc</keyword>
<keyword evidence="10" id="KW-0539">Nucleus</keyword>
<dbReference type="Gene3D" id="1.25.40.420">
    <property type="match status" value="1"/>
</dbReference>
<dbReference type="SUPFAM" id="SSF54695">
    <property type="entry name" value="POZ domain"/>
    <property type="match status" value="1"/>
</dbReference>
<dbReference type="PANTHER" id="PTHR14196">
    <property type="entry name" value="ODD-SKIPPED - RELATED"/>
    <property type="match status" value="1"/>
</dbReference>
<dbReference type="FunFam" id="3.30.160.60:FF:000130">
    <property type="entry name" value="Spalt-like transcription factor 4"/>
    <property type="match status" value="1"/>
</dbReference>
<feature type="domain" description="C2H2-type" evidence="13">
    <location>
        <begin position="225"/>
        <end position="252"/>
    </location>
</feature>
<accession>A0AAV7IJS7</accession>
<keyword evidence="3" id="KW-0479">Metal-binding</keyword>
<dbReference type="InterPro" id="IPR000210">
    <property type="entry name" value="BTB/POZ_dom"/>
</dbReference>
<dbReference type="AlphaFoldDB" id="A0AAV7IJS7"/>
<keyword evidence="9" id="KW-0804">Transcription</keyword>
<protein>
    <submittedName>
        <fullName evidence="14">Uncharacterized protein</fullName>
    </submittedName>
</protein>
<dbReference type="GO" id="GO:0005634">
    <property type="term" value="C:nucleus"/>
    <property type="evidence" value="ECO:0007669"/>
    <property type="project" value="UniProtKB-SubCell"/>
</dbReference>
<evidence type="ECO:0000256" key="10">
    <source>
        <dbReference type="ARBA" id="ARBA00023242"/>
    </source>
</evidence>
<dbReference type="Proteomes" id="UP000826195">
    <property type="component" value="Unassembled WGS sequence"/>
</dbReference>
<feature type="domain" description="BTB" evidence="12">
    <location>
        <begin position="531"/>
        <end position="598"/>
    </location>
</feature>
<evidence type="ECO:0000256" key="6">
    <source>
        <dbReference type="ARBA" id="ARBA00022833"/>
    </source>
</evidence>
<dbReference type="PANTHER" id="PTHR14196:SF12">
    <property type="entry name" value="ZINC FINGER PROTEIN 208-LIKE"/>
    <property type="match status" value="1"/>
</dbReference>
<dbReference type="EMBL" id="JAHXZJ010000374">
    <property type="protein sequence ID" value="KAH0561801.1"/>
    <property type="molecule type" value="Genomic_DNA"/>
</dbReference>
<dbReference type="SMART" id="SM00355">
    <property type="entry name" value="ZnF_C2H2"/>
    <property type="match status" value="6"/>
</dbReference>
<evidence type="ECO:0000313" key="15">
    <source>
        <dbReference type="Proteomes" id="UP000826195"/>
    </source>
</evidence>
<sequence>MNVNNCLSDQLIVKIEENVDEDFKVQKENQREFNQENLLDFEEIKIEKNENLHDEFTSNLTEEIGDVPIVKAEILFSIDEEPHKRTPPENNCRTTMLDDNDPLSVTETSFQCGENTKDQESSRETSQQGFLFVNIEDITQDLRTKFRDETDPSNRNNYTVINNGLLKSYCCNLCPLKFRYKSHMDRHMMQHTGERPYTCTLCPAKFTHRGNLNGHMRIHSGEKPFQCDICSKHFSEKSNIKRHIKIHMRDPKPYRCKICSKQFREVKYMKQHMQNLHVPKVDSPKPRVYKCLTCEAIFKQTSALKKHLLVHSKDQPFACDVCSIKFEYEDERDKHMLTHKLSSQFIFIINRQTFINNNNLNLQIVIQKINLDQKMSVIKRPTTVRFEWEAKDIFQPMKWIYSDQFFMDGVNDVAFNLGLRVNNTGYIDVRVMKGNLELADATVEITSKEGPWKREIKVNKWKNLCVINDFMKKPVTYEEVYINGHYSYVYTVNIMCKILWNGFIDDERLTRMDDTNFFEDLRKFHKSQLFSDVTLTIEGHDLPAHKIILAAHSPVFAKMLTADTREVKNRIIEINNIKAESLADMLTFFYTGRSKAVDNVNSALQMLEVANIYQVNKLKCLCETTLLRLMTVDNVLRIVDAADDFNAIRLREDALTFMANNKDKIVELPNFKVLFFKKVELMYDFMCSHESKRMKLTVD</sequence>
<keyword evidence="4" id="KW-0677">Repeat</keyword>
<evidence type="ECO:0000256" key="8">
    <source>
        <dbReference type="ARBA" id="ARBA00023125"/>
    </source>
</evidence>
<keyword evidence="7" id="KW-0805">Transcription regulation</keyword>
<dbReference type="InterPro" id="IPR036236">
    <property type="entry name" value="Znf_C2H2_sf"/>
</dbReference>
<dbReference type="Gene3D" id="3.30.160.60">
    <property type="entry name" value="Classic Zinc Finger"/>
    <property type="match status" value="5"/>
</dbReference>
<evidence type="ECO:0000256" key="9">
    <source>
        <dbReference type="ARBA" id="ARBA00023163"/>
    </source>
</evidence>
<dbReference type="GO" id="GO:0000981">
    <property type="term" value="F:DNA-binding transcription factor activity, RNA polymerase II-specific"/>
    <property type="evidence" value="ECO:0007669"/>
    <property type="project" value="TreeGrafter"/>
</dbReference>
<dbReference type="GO" id="GO:0000977">
    <property type="term" value="F:RNA polymerase II transcription regulatory region sequence-specific DNA binding"/>
    <property type="evidence" value="ECO:0007669"/>
    <property type="project" value="TreeGrafter"/>
</dbReference>
<dbReference type="PROSITE" id="PS50097">
    <property type="entry name" value="BTB"/>
    <property type="match status" value="1"/>
</dbReference>
<feature type="domain" description="C2H2-type" evidence="13">
    <location>
        <begin position="197"/>
        <end position="224"/>
    </location>
</feature>
<comment type="function">
    <text evidence="1">May be involved in transcriptional regulation.</text>
</comment>
<dbReference type="FunFam" id="3.30.160.60:FF:000097">
    <property type="entry name" value="Zinc finger protein"/>
    <property type="match status" value="1"/>
</dbReference>
<feature type="domain" description="C2H2-type" evidence="13">
    <location>
        <begin position="169"/>
        <end position="196"/>
    </location>
</feature>
<keyword evidence="5 11" id="KW-0863">Zinc-finger</keyword>
<evidence type="ECO:0000256" key="2">
    <source>
        <dbReference type="ARBA" id="ARBA00004123"/>
    </source>
</evidence>
<comment type="caution">
    <text evidence="14">The sequence shown here is derived from an EMBL/GenBank/DDBJ whole genome shotgun (WGS) entry which is preliminary data.</text>
</comment>
<evidence type="ECO:0000256" key="7">
    <source>
        <dbReference type="ARBA" id="ARBA00023015"/>
    </source>
</evidence>
<organism evidence="14 15">
    <name type="scientific">Cotesia glomerata</name>
    <name type="common">Lepidopteran parasitic wasp</name>
    <name type="synonym">Apanteles glomeratus</name>
    <dbReference type="NCBI Taxonomy" id="32391"/>
    <lineage>
        <taxon>Eukaryota</taxon>
        <taxon>Metazoa</taxon>
        <taxon>Ecdysozoa</taxon>
        <taxon>Arthropoda</taxon>
        <taxon>Hexapoda</taxon>
        <taxon>Insecta</taxon>
        <taxon>Pterygota</taxon>
        <taxon>Neoptera</taxon>
        <taxon>Endopterygota</taxon>
        <taxon>Hymenoptera</taxon>
        <taxon>Apocrita</taxon>
        <taxon>Ichneumonoidea</taxon>
        <taxon>Braconidae</taxon>
        <taxon>Microgastrinae</taxon>
        <taxon>Cotesia</taxon>
    </lineage>
</organism>
<dbReference type="Gene3D" id="3.30.710.10">
    <property type="entry name" value="Potassium Channel Kv1.1, Chain A"/>
    <property type="match status" value="1"/>
</dbReference>
<name>A0AAV7IJS7_COTGL</name>
<proteinExistence type="predicted"/>
<dbReference type="Pfam" id="PF00096">
    <property type="entry name" value="zf-C2H2"/>
    <property type="match status" value="3"/>
</dbReference>
<evidence type="ECO:0000259" key="13">
    <source>
        <dbReference type="PROSITE" id="PS50157"/>
    </source>
</evidence>
<feature type="domain" description="C2H2-type" evidence="13">
    <location>
        <begin position="254"/>
        <end position="282"/>
    </location>
</feature>